<dbReference type="AlphaFoldDB" id="A0A433VNF2"/>
<proteinExistence type="predicted"/>
<reference evidence="1" key="2">
    <citation type="journal article" date="2019" name="Genome Biol. Evol.">
        <title>Day and night: Metabolic profiles and evolutionary relationships of six axenic non-marine cyanobacteria.</title>
        <authorList>
            <person name="Will S.E."/>
            <person name="Henke P."/>
            <person name="Boedeker C."/>
            <person name="Huang S."/>
            <person name="Brinkmann H."/>
            <person name="Rohde M."/>
            <person name="Jarek M."/>
            <person name="Friedl T."/>
            <person name="Seufert S."/>
            <person name="Schumacher M."/>
            <person name="Overmann J."/>
            <person name="Neumann-Schaal M."/>
            <person name="Petersen J."/>
        </authorList>
    </citation>
    <scope>NUCLEOTIDE SEQUENCE [LARGE SCALE GENOMIC DNA]</scope>
    <source>
        <strain evidence="1">PCC 7102</strain>
    </source>
</reference>
<sequence length="306" mass="34832">MPAFQIYSNCQGKKMNTVNLLDDVSLIKEYIQGKNKLGFNNNLRVEPVGETIQLLTKKGVMLASVNIASQFKVVLVRQDSNYWELINKILLENSLMPTGKLVNELMRYEYHPIPRGYQINYAEANQLWQYWQRNINQNTDGTRRLNLLVFNPEGWQPIKDVGLSNETVFIKTYASDVVIHNCSRIAWLAPIRESFDSLPQKPTFVKPTVPAIVEEDTAHENLQLVVQNMLWSQAQVTKEVEQVQQPSVLNSTKNSSKTAGNVLSIDQGRLYIQTIEGEIVVEGSDLAFWFSPPEGQNIQPQPVKVK</sequence>
<gene>
    <name evidence="1" type="ORF">DSM106972_018800</name>
</gene>
<dbReference type="Proteomes" id="UP000271624">
    <property type="component" value="Unassembled WGS sequence"/>
</dbReference>
<organism evidence="1 2">
    <name type="scientific">Dulcicalothrix desertica PCC 7102</name>
    <dbReference type="NCBI Taxonomy" id="232991"/>
    <lineage>
        <taxon>Bacteria</taxon>
        <taxon>Bacillati</taxon>
        <taxon>Cyanobacteriota</taxon>
        <taxon>Cyanophyceae</taxon>
        <taxon>Nostocales</taxon>
        <taxon>Calotrichaceae</taxon>
        <taxon>Dulcicalothrix</taxon>
    </lineage>
</organism>
<keyword evidence="2" id="KW-1185">Reference proteome</keyword>
<protein>
    <submittedName>
        <fullName evidence="1">Uncharacterized protein</fullName>
    </submittedName>
</protein>
<accession>A0A433VNF2</accession>
<name>A0A433VNF2_9CYAN</name>
<comment type="caution">
    <text evidence="1">The sequence shown here is derived from an EMBL/GenBank/DDBJ whole genome shotgun (WGS) entry which is preliminary data.</text>
</comment>
<evidence type="ECO:0000313" key="1">
    <source>
        <dbReference type="EMBL" id="RUT07620.1"/>
    </source>
</evidence>
<dbReference type="EMBL" id="RSCL01000004">
    <property type="protein sequence ID" value="RUT07620.1"/>
    <property type="molecule type" value="Genomic_DNA"/>
</dbReference>
<reference evidence="1" key="1">
    <citation type="submission" date="2018-12" db="EMBL/GenBank/DDBJ databases">
        <authorList>
            <person name="Will S."/>
            <person name="Neumann-Schaal M."/>
            <person name="Henke P."/>
        </authorList>
    </citation>
    <scope>NUCLEOTIDE SEQUENCE</scope>
    <source>
        <strain evidence="1">PCC 7102</strain>
    </source>
</reference>
<evidence type="ECO:0000313" key="2">
    <source>
        <dbReference type="Proteomes" id="UP000271624"/>
    </source>
</evidence>